<evidence type="ECO:0000256" key="1">
    <source>
        <dbReference type="ARBA" id="ARBA00022729"/>
    </source>
</evidence>
<name>A0ABP3WJN5_9GAMM</name>
<protein>
    <recommendedName>
        <fullName evidence="4">Porin</fullName>
    </recommendedName>
</protein>
<dbReference type="InterPro" id="IPR023614">
    <property type="entry name" value="Porin_dom_sf"/>
</dbReference>
<dbReference type="EMBL" id="BAAAFA010000008">
    <property type="protein sequence ID" value="GAA0820202.1"/>
    <property type="molecule type" value="Genomic_DNA"/>
</dbReference>
<dbReference type="Proteomes" id="UP001500021">
    <property type="component" value="Unassembled WGS sequence"/>
</dbReference>
<proteinExistence type="predicted"/>
<dbReference type="Gene3D" id="2.40.160.10">
    <property type="entry name" value="Porin"/>
    <property type="match status" value="1"/>
</dbReference>
<dbReference type="PANTHER" id="PTHR34501">
    <property type="entry name" value="PROTEIN YDDL-RELATED"/>
    <property type="match status" value="1"/>
</dbReference>
<evidence type="ECO:0000313" key="3">
    <source>
        <dbReference type="Proteomes" id="UP001500021"/>
    </source>
</evidence>
<evidence type="ECO:0000313" key="2">
    <source>
        <dbReference type="EMBL" id="GAA0820202.1"/>
    </source>
</evidence>
<sequence length="214" mass="23883">MQYKLNYQQFSFGVQYLASDENLHMVGEGVKDLSAVLNFENSYGFSVIYQAPFELGLGLAYNVAKVSLAANGLKTEAVDDELISAHLTYRPYGSLGLHVALVVTEMKNHDINDLGQVMAKSSGIELFSAYRFENDISLIIGYNSLKDNSSFSSAHPDLGADGSYHKEYFILSAKYHWDEDFYLYIESKRDRSKLAAQTQSLAENATGIGMMFTF</sequence>
<gene>
    <name evidence="2" type="ORF">GCM10009111_25320</name>
</gene>
<dbReference type="SUPFAM" id="SSF56935">
    <property type="entry name" value="Porins"/>
    <property type="match status" value="1"/>
</dbReference>
<organism evidence="2 3">
    <name type="scientific">Colwellia asteriadis</name>
    <dbReference type="NCBI Taxonomy" id="517723"/>
    <lineage>
        <taxon>Bacteria</taxon>
        <taxon>Pseudomonadati</taxon>
        <taxon>Pseudomonadota</taxon>
        <taxon>Gammaproteobacteria</taxon>
        <taxon>Alteromonadales</taxon>
        <taxon>Colwelliaceae</taxon>
        <taxon>Colwellia</taxon>
    </lineage>
</organism>
<keyword evidence="3" id="KW-1185">Reference proteome</keyword>
<dbReference type="InterPro" id="IPR050298">
    <property type="entry name" value="Gram-neg_bact_OMP"/>
</dbReference>
<keyword evidence="1" id="KW-0732">Signal</keyword>
<accession>A0ABP3WJN5</accession>
<dbReference type="PANTHER" id="PTHR34501:SF2">
    <property type="entry name" value="OUTER MEMBRANE PORIN F-RELATED"/>
    <property type="match status" value="1"/>
</dbReference>
<reference evidence="3" key="1">
    <citation type="journal article" date="2019" name="Int. J. Syst. Evol. Microbiol.">
        <title>The Global Catalogue of Microorganisms (GCM) 10K type strain sequencing project: providing services to taxonomists for standard genome sequencing and annotation.</title>
        <authorList>
            <consortium name="The Broad Institute Genomics Platform"/>
            <consortium name="The Broad Institute Genome Sequencing Center for Infectious Disease"/>
            <person name="Wu L."/>
            <person name="Ma J."/>
        </authorList>
    </citation>
    <scope>NUCLEOTIDE SEQUENCE [LARGE SCALE GENOMIC DNA]</scope>
    <source>
        <strain evidence="3">JCM 15608</strain>
    </source>
</reference>
<evidence type="ECO:0008006" key="4">
    <source>
        <dbReference type="Google" id="ProtNLM"/>
    </source>
</evidence>
<comment type="caution">
    <text evidence="2">The sequence shown here is derived from an EMBL/GenBank/DDBJ whole genome shotgun (WGS) entry which is preliminary data.</text>
</comment>